<organism evidence="7 8">
    <name type="scientific">Anaeromicrobium sediminis</name>
    <dbReference type="NCBI Taxonomy" id="1478221"/>
    <lineage>
        <taxon>Bacteria</taxon>
        <taxon>Bacillati</taxon>
        <taxon>Bacillota</taxon>
        <taxon>Clostridia</taxon>
        <taxon>Peptostreptococcales</taxon>
        <taxon>Thermotaleaceae</taxon>
        <taxon>Anaeromicrobium</taxon>
    </lineage>
</organism>
<keyword evidence="8" id="KW-1185">Reference proteome</keyword>
<dbReference type="GO" id="GO:0008113">
    <property type="term" value="F:peptide-methionine (S)-S-oxide reductase activity"/>
    <property type="evidence" value="ECO:0007669"/>
    <property type="project" value="UniProtKB-EC"/>
</dbReference>
<dbReference type="Gene3D" id="3.30.1060.10">
    <property type="entry name" value="Peptide methionine sulphoxide reductase MsrA"/>
    <property type="match status" value="1"/>
</dbReference>
<evidence type="ECO:0000313" key="7">
    <source>
        <dbReference type="EMBL" id="PAB59897.1"/>
    </source>
</evidence>
<evidence type="ECO:0000256" key="2">
    <source>
        <dbReference type="ARBA" id="ARBA00012502"/>
    </source>
</evidence>
<dbReference type="PANTHER" id="PTHR43774">
    <property type="entry name" value="PEPTIDE METHIONINE SULFOXIDE REDUCTASE"/>
    <property type="match status" value="1"/>
</dbReference>
<comment type="caution">
    <text evidence="7">The sequence shown here is derived from an EMBL/GenBank/DDBJ whole genome shotgun (WGS) entry which is preliminary data.</text>
</comment>
<comment type="catalytic activity">
    <reaction evidence="4">
        <text>L-methionyl-[protein] + [thioredoxin]-disulfide + H2O = L-methionyl-(S)-S-oxide-[protein] + [thioredoxin]-dithiol</text>
        <dbReference type="Rhea" id="RHEA:14217"/>
        <dbReference type="Rhea" id="RHEA-COMP:10698"/>
        <dbReference type="Rhea" id="RHEA-COMP:10700"/>
        <dbReference type="Rhea" id="RHEA-COMP:12313"/>
        <dbReference type="Rhea" id="RHEA-COMP:12315"/>
        <dbReference type="ChEBI" id="CHEBI:15377"/>
        <dbReference type="ChEBI" id="CHEBI:16044"/>
        <dbReference type="ChEBI" id="CHEBI:29950"/>
        <dbReference type="ChEBI" id="CHEBI:44120"/>
        <dbReference type="ChEBI" id="CHEBI:50058"/>
        <dbReference type="EC" id="1.8.4.11"/>
    </reaction>
</comment>
<gene>
    <name evidence="7" type="ORF">CCE28_08060</name>
</gene>
<dbReference type="InterPro" id="IPR002569">
    <property type="entry name" value="Met_Sox_Rdtase_MsrA_dom"/>
</dbReference>
<evidence type="ECO:0000313" key="8">
    <source>
        <dbReference type="Proteomes" id="UP000216024"/>
    </source>
</evidence>
<dbReference type="EC" id="1.8.4.11" evidence="2"/>
<evidence type="ECO:0000259" key="6">
    <source>
        <dbReference type="Pfam" id="PF01625"/>
    </source>
</evidence>
<dbReference type="Proteomes" id="UP000216024">
    <property type="component" value="Unassembled WGS sequence"/>
</dbReference>
<dbReference type="OrthoDB" id="4174719at2"/>
<dbReference type="EMBL" id="NIBG01000005">
    <property type="protein sequence ID" value="PAB59897.1"/>
    <property type="molecule type" value="Genomic_DNA"/>
</dbReference>
<comment type="catalytic activity">
    <reaction evidence="5">
        <text>[thioredoxin]-disulfide + L-methionine + H2O = L-methionine (S)-S-oxide + [thioredoxin]-dithiol</text>
        <dbReference type="Rhea" id="RHEA:19993"/>
        <dbReference type="Rhea" id="RHEA-COMP:10698"/>
        <dbReference type="Rhea" id="RHEA-COMP:10700"/>
        <dbReference type="ChEBI" id="CHEBI:15377"/>
        <dbReference type="ChEBI" id="CHEBI:29950"/>
        <dbReference type="ChEBI" id="CHEBI:50058"/>
        <dbReference type="ChEBI" id="CHEBI:57844"/>
        <dbReference type="ChEBI" id="CHEBI:58772"/>
        <dbReference type="EC" id="1.8.4.11"/>
    </reaction>
</comment>
<dbReference type="PANTHER" id="PTHR43774:SF1">
    <property type="entry name" value="PEPTIDE METHIONINE SULFOXIDE REDUCTASE MSRA 2"/>
    <property type="match status" value="1"/>
</dbReference>
<dbReference type="InterPro" id="IPR036509">
    <property type="entry name" value="Met_Sox_Rdtase_MsrA_sf"/>
</dbReference>
<evidence type="ECO:0000256" key="5">
    <source>
        <dbReference type="ARBA" id="ARBA00048782"/>
    </source>
</evidence>
<name>A0A267MKC4_9FIRM</name>
<dbReference type="Pfam" id="PF01625">
    <property type="entry name" value="PMSR"/>
    <property type="match status" value="1"/>
</dbReference>
<feature type="domain" description="Peptide methionine sulphoxide reductase MsrA" evidence="6">
    <location>
        <begin position="2"/>
        <end position="118"/>
    </location>
</feature>
<protein>
    <recommendedName>
        <fullName evidence="2">peptide-methionine (S)-S-oxide reductase</fullName>
        <ecNumber evidence="2">1.8.4.11</ecNumber>
    </recommendedName>
</protein>
<evidence type="ECO:0000256" key="3">
    <source>
        <dbReference type="ARBA" id="ARBA00023002"/>
    </source>
</evidence>
<accession>A0A267MKC4</accession>
<keyword evidence="3" id="KW-0560">Oxidoreductase</keyword>
<proteinExistence type="inferred from homology"/>
<evidence type="ECO:0000256" key="4">
    <source>
        <dbReference type="ARBA" id="ARBA00047806"/>
    </source>
</evidence>
<comment type="similarity">
    <text evidence="1">Belongs to the MsrA Met sulfoxide reductase family.</text>
</comment>
<reference evidence="7 8" key="1">
    <citation type="submission" date="2017-06" db="EMBL/GenBank/DDBJ databases">
        <title>Draft genome sequence of anaerobic fermentative bacterium Anaeromicrobium sediminis DY2726D isolated from West Pacific Ocean sediments.</title>
        <authorList>
            <person name="Zeng X."/>
        </authorList>
    </citation>
    <scope>NUCLEOTIDE SEQUENCE [LARGE SCALE GENOMIC DNA]</scope>
    <source>
        <strain evidence="7 8">DY2726D</strain>
    </source>
</reference>
<dbReference type="SUPFAM" id="SSF55068">
    <property type="entry name" value="Peptide methionine sulfoxide reductase"/>
    <property type="match status" value="1"/>
</dbReference>
<dbReference type="AlphaFoldDB" id="A0A267MKC4"/>
<sequence>MLQGIEKTRVGYAGGTTLNPTYTNIGDHTETIEMEFDGAYMTYEDIMDLFFVSHTPENRTGCTQYKSIIFYHDEEQREVALKKKREFEEKGYFFNTDIVPFERFYLAEFYHQKYYLQKYKVILKEVGANSEDDLINSEKATKLNGHCGGYGTLEDLKRDREKWNFKEETIEWLKKIIDNYNR</sequence>
<evidence type="ECO:0000256" key="1">
    <source>
        <dbReference type="ARBA" id="ARBA00005591"/>
    </source>
</evidence>